<dbReference type="PIRSF" id="PIRSF004669">
    <property type="entry name" value="FliQ"/>
    <property type="match status" value="1"/>
</dbReference>
<evidence type="ECO:0000256" key="8">
    <source>
        <dbReference type="ARBA" id="ARBA00023143"/>
    </source>
</evidence>
<dbReference type="PRINTS" id="PR00952">
    <property type="entry name" value="TYPE3IMQPROT"/>
</dbReference>
<evidence type="ECO:0000256" key="2">
    <source>
        <dbReference type="ARBA" id="ARBA00006156"/>
    </source>
</evidence>
<gene>
    <name evidence="9 10" type="primary">fliQ</name>
    <name evidence="10" type="ORF">H7E68_07785</name>
</gene>
<keyword evidence="10" id="KW-0969">Cilium</keyword>
<dbReference type="EMBL" id="JACKWY010000004">
    <property type="protein sequence ID" value="MBB6714630.1"/>
    <property type="molecule type" value="Genomic_DNA"/>
</dbReference>
<evidence type="ECO:0000256" key="7">
    <source>
        <dbReference type="ARBA" id="ARBA00023136"/>
    </source>
</evidence>
<dbReference type="Pfam" id="PF01313">
    <property type="entry name" value="Bac_export_3"/>
    <property type="match status" value="1"/>
</dbReference>
<feature type="transmembrane region" description="Helical" evidence="9">
    <location>
        <begin position="21"/>
        <end position="40"/>
    </location>
</feature>
<evidence type="ECO:0000256" key="1">
    <source>
        <dbReference type="ARBA" id="ARBA00004651"/>
    </source>
</evidence>
<dbReference type="PANTHER" id="PTHR34040">
    <property type="entry name" value="FLAGELLAR BIOSYNTHETIC PROTEIN FLIQ"/>
    <property type="match status" value="1"/>
</dbReference>
<comment type="function">
    <text evidence="9">Role in flagellar biosynthesis.</text>
</comment>
<evidence type="ECO:0000256" key="5">
    <source>
        <dbReference type="ARBA" id="ARBA00022692"/>
    </source>
</evidence>
<organism evidence="10 11">
    <name type="scientific">Clostridium gasigenes</name>
    <dbReference type="NCBI Taxonomy" id="94869"/>
    <lineage>
        <taxon>Bacteria</taxon>
        <taxon>Bacillati</taxon>
        <taxon>Bacillota</taxon>
        <taxon>Clostridia</taxon>
        <taxon>Eubacteriales</taxon>
        <taxon>Clostridiaceae</taxon>
        <taxon>Clostridium</taxon>
    </lineage>
</organism>
<evidence type="ECO:0000256" key="4">
    <source>
        <dbReference type="ARBA" id="ARBA00022475"/>
    </source>
</evidence>
<dbReference type="RefSeq" id="WP_185164179.1">
    <property type="nucleotide sequence ID" value="NZ_JACKWY010000004.1"/>
</dbReference>
<name>A0A7X0VRI6_9CLOT</name>
<dbReference type="GO" id="GO:0009425">
    <property type="term" value="C:bacterial-type flagellum basal body"/>
    <property type="evidence" value="ECO:0007669"/>
    <property type="project" value="UniProtKB-SubCell"/>
</dbReference>
<dbReference type="AlphaFoldDB" id="A0A7X0VRI6"/>
<keyword evidence="5 9" id="KW-0812">Transmembrane</keyword>
<dbReference type="GO" id="GO:0044780">
    <property type="term" value="P:bacterial-type flagellum assembly"/>
    <property type="evidence" value="ECO:0007669"/>
    <property type="project" value="InterPro"/>
</dbReference>
<dbReference type="Proteomes" id="UP000585258">
    <property type="component" value="Unassembled WGS sequence"/>
</dbReference>
<sequence>MSENLIIGIVKDALFTSMKMAGPILLVSIVVGLIISIFQATTQIQEQTLTFVPKLIGVAAVGLLTASFMLHTIVAFTERIFELIIKIST</sequence>
<keyword evidence="10" id="KW-0282">Flagellum</keyword>
<proteinExistence type="inferred from homology"/>
<keyword evidence="8 9" id="KW-0975">Bacterial flagellum</keyword>
<comment type="caution">
    <text evidence="10">The sequence shown here is derived from an EMBL/GenBank/DDBJ whole genome shotgun (WGS) entry which is preliminary data.</text>
</comment>
<keyword evidence="7 9" id="KW-0472">Membrane</keyword>
<dbReference type="GO" id="GO:0005886">
    <property type="term" value="C:plasma membrane"/>
    <property type="evidence" value="ECO:0007669"/>
    <property type="project" value="UniProtKB-SubCell"/>
</dbReference>
<evidence type="ECO:0000256" key="3">
    <source>
        <dbReference type="ARBA" id="ARBA00021718"/>
    </source>
</evidence>
<dbReference type="InterPro" id="IPR002191">
    <property type="entry name" value="Bac_export_3"/>
</dbReference>
<evidence type="ECO:0000256" key="9">
    <source>
        <dbReference type="RuleBase" id="RU364090"/>
    </source>
</evidence>
<feature type="transmembrane region" description="Helical" evidence="9">
    <location>
        <begin position="55"/>
        <end position="76"/>
    </location>
</feature>
<dbReference type="NCBIfam" id="TIGR01402">
    <property type="entry name" value="fliQ"/>
    <property type="match status" value="1"/>
</dbReference>
<dbReference type="GO" id="GO:0009306">
    <property type="term" value="P:protein secretion"/>
    <property type="evidence" value="ECO:0007669"/>
    <property type="project" value="InterPro"/>
</dbReference>
<evidence type="ECO:0000313" key="10">
    <source>
        <dbReference type="EMBL" id="MBB6714630.1"/>
    </source>
</evidence>
<comment type="subcellular location">
    <subcellularLocation>
        <location evidence="1 9">Cell membrane</location>
        <topology evidence="1">Multi-pass membrane protein</topology>
    </subcellularLocation>
    <subcellularLocation>
        <location evidence="9">Bacterial flagellum basal body</location>
    </subcellularLocation>
</comment>
<evidence type="ECO:0000313" key="11">
    <source>
        <dbReference type="Proteomes" id="UP000585258"/>
    </source>
</evidence>
<evidence type="ECO:0000256" key="6">
    <source>
        <dbReference type="ARBA" id="ARBA00022989"/>
    </source>
</evidence>
<reference evidence="10 11" key="1">
    <citation type="submission" date="2020-08" db="EMBL/GenBank/DDBJ databases">
        <title>Clostridia isolated from Swiss meat.</title>
        <authorList>
            <person name="Wambui J."/>
            <person name="Stevens M.J.A."/>
            <person name="Stephan R."/>
        </authorList>
    </citation>
    <scope>NUCLEOTIDE SEQUENCE [LARGE SCALE GENOMIC DNA]</scope>
    <source>
        <strain evidence="10 11">CM001</strain>
    </source>
</reference>
<accession>A0A7X0VRI6</accession>
<keyword evidence="10" id="KW-0966">Cell projection</keyword>
<dbReference type="PANTHER" id="PTHR34040:SF2">
    <property type="entry name" value="FLAGELLAR BIOSYNTHETIC PROTEIN FLIQ"/>
    <property type="match status" value="1"/>
</dbReference>
<dbReference type="InterPro" id="IPR006305">
    <property type="entry name" value="FliQ"/>
</dbReference>
<comment type="similarity">
    <text evidence="2 9">Belongs to the FliQ/MopD/SpaQ family.</text>
</comment>
<keyword evidence="4 9" id="KW-1003">Cell membrane</keyword>
<keyword evidence="6 9" id="KW-1133">Transmembrane helix</keyword>
<protein>
    <recommendedName>
        <fullName evidence="3 9">Flagellar biosynthetic protein FliQ</fullName>
    </recommendedName>
</protein>